<comment type="caution">
    <text evidence="2">The sequence shown here is derived from an EMBL/GenBank/DDBJ whole genome shotgun (WGS) entry which is preliminary data.</text>
</comment>
<dbReference type="Proteomes" id="UP001597557">
    <property type="component" value="Unassembled WGS sequence"/>
</dbReference>
<keyword evidence="1" id="KW-0472">Membrane</keyword>
<evidence type="ECO:0000256" key="1">
    <source>
        <dbReference type="SAM" id="Phobius"/>
    </source>
</evidence>
<sequence length="131" mass="14756">MNWKLIFQLSVFGLIMAFATISLVPERAEPLFWIVIFVFCAIVIARAAPGKYFLHGFCVSLINCVWITAAHIYFYDSYAAHHADMVNMYRGIHPRRMMLVYGPAFGVAFGLVLGLFAFVASKLTNKKQAEA</sequence>
<keyword evidence="3" id="KW-1185">Reference proteome</keyword>
<feature type="transmembrane region" description="Helical" evidence="1">
    <location>
        <begin position="98"/>
        <end position="120"/>
    </location>
</feature>
<evidence type="ECO:0008006" key="4">
    <source>
        <dbReference type="Google" id="ProtNLM"/>
    </source>
</evidence>
<gene>
    <name evidence="2" type="ORF">ACFS5N_07935</name>
</gene>
<feature type="transmembrane region" description="Helical" evidence="1">
    <location>
        <begin position="54"/>
        <end position="75"/>
    </location>
</feature>
<name>A0ABW5YAW5_9SPHI</name>
<feature type="transmembrane region" description="Helical" evidence="1">
    <location>
        <begin position="31"/>
        <end position="48"/>
    </location>
</feature>
<organism evidence="2 3">
    <name type="scientific">Mucilaginibacter ximonensis</name>
    <dbReference type="NCBI Taxonomy" id="538021"/>
    <lineage>
        <taxon>Bacteria</taxon>
        <taxon>Pseudomonadati</taxon>
        <taxon>Bacteroidota</taxon>
        <taxon>Sphingobacteriia</taxon>
        <taxon>Sphingobacteriales</taxon>
        <taxon>Sphingobacteriaceae</taxon>
        <taxon>Mucilaginibacter</taxon>
    </lineage>
</organism>
<accession>A0ABW5YAW5</accession>
<keyword evidence="1" id="KW-1133">Transmembrane helix</keyword>
<dbReference type="RefSeq" id="WP_377184024.1">
    <property type="nucleotide sequence ID" value="NZ_JBHUPD010000002.1"/>
</dbReference>
<evidence type="ECO:0000313" key="2">
    <source>
        <dbReference type="EMBL" id="MFD2872391.1"/>
    </source>
</evidence>
<protein>
    <recommendedName>
        <fullName evidence="4">Transmembrane family 220 protein</fullName>
    </recommendedName>
</protein>
<keyword evidence="1" id="KW-0812">Transmembrane</keyword>
<evidence type="ECO:0000313" key="3">
    <source>
        <dbReference type="Proteomes" id="UP001597557"/>
    </source>
</evidence>
<dbReference type="EMBL" id="JBHUPD010000002">
    <property type="protein sequence ID" value="MFD2872391.1"/>
    <property type="molecule type" value="Genomic_DNA"/>
</dbReference>
<proteinExistence type="predicted"/>
<reference evidence="3" key="1">
    <citation type="journal article" date="2019" name="Int. J. Syst. Evol. Microbiol.">
        <title>The Global Catalogue of Microorganisms (GCM) 10K type strain sequencing project: providing services to taxonomists for standard genome sequencing and annotation.</title>
        <authorList>
            <consortium name="The Broad Institute Genomics Platform"/>
            <consortium name="The Broad Institute Genome Sequencing Center for Infectious Disease"/>
            <person name="Wu L."/>
            <person name="Ma J."/>
        </authorList>
    </citation>
    <scope>NUCLEOTIDE SEQUENCE [LARGE SCALE GENOMIC DNA]</scope>
    <source>
        <strain evidence="3">KCTC 22437</strain>
    </source>
</reference>
<feature type="transmembrane region" description="Helical" evidence="1">
    <location>
        <begin position="6"/>
        <end position="24"/>
    </location>
</feature>